<dbReference type="AlphaFoldDB" id="A0A232EV66"/>
<dbReference type="OrthoDB" id="70770at2759"/>
<keyword evidence="3" id="KW-1185">Reference proteome</keyword>
<feature type="region of interest" description="Disordered" evidence="1">
    <location>
        <begin position="13"/>
        <end position="33"/>
    </location>
</feature>
<evidence type="ECO:0000256" key="1">
    <source>
        <dbReference type="SAM" id="MobiDB-lite"/>
    </source>
</evidence>
<reference evidence="2 3" key="1">
    <citation type="journal article" date="2017" name="Curr. Biol.">
        <title>The Evolution of Venom by Co-option of Single-Copy Genes.</title>
        <authorList>
            <person name="Martinson E.O."/>
            <person name="Mrinalini"/>
            <person name="Kelkar Y.D."/>
            <person name="Chang C.H."/>
            <person name="Werren J.H."/>
        </authorList>
    </citation>
    <scope>NUCLEOTIDE SEQUENCE [LARGE SCALE GENOMIC DNA]</scope>
    <source>
        <strain evidence="2 3">Alberta</strain>
        <tissue evidence="2">Whole body</tissue>
    </source>
</reference>
<comment type="caution">
    <text evidence="2">The sequence shown here is derived from an EMBL/GenBank/DDBJ whole genome shotgun (WGS) entry which is preliminary data.</text>
</comment>
<dbReference type="EMBL" id="NNAY01002047">
    <property type="protein sequence ID" value="OXU22244.1"/>
    <property type="molecule type" value="Genomic_DNA"/>
</dbReference>
<evidence type="ECO:0000313" key="3">
    <source>
        <dbReference type="Proteomes" id="UP000215335"/>
    </source>
</evidence>
<dbReference type="Proteomes" id="UP000215335">
    <property type="component" value="Unassembled WGS sequence"/>
</dbReference>
<name>A0A232EV66_9HYME</name>
<protein>
    <submittedName>
        <fullName evidence="2">Uncharacterized protein</fullName>
    </submittedName>
</protein>
<feature type="compositionally biased region" description="Basic and acidic residues" evidence="1">
    <location>
        <begin position="17"/>
        <end position="33"/>
    </location>
</feature>
<evidence type="ECO:0000313" key="2">
    <source>
        <dbReference type="EMBL" id="OXU22244.1"/>
    </source>
</evidence>
<accession>A0A232EV66</accession>
<proteinExistence type="predicted"/>
<organism evidence="2 3">
    <name type="scientific">Trichomalopsis sarcophagae</name>
    <dbReference type="NCBI Taxonomy" id="543379"/>
    <lineage>
        <taxon>Eukaryota</taxon>
        <taxon>Metazoa</taxon>
        <taxon>Ecdysozoa</taxon>
        <taxon>Arthropoda</taxon>
        <taxon>Hexapoda</taxon>
        <taxon>Insecta</taxon>
        <taxon>Pterygota</taxon>
        <taxon>Neoptera</taxon>
        <taxon>Endopterygota</taxon>
        <taxon>Hymenoptera</taxon>
        <taxon>Apocrita</taxon>
        <taxon>Proctotrupomorpha</taxon>
        <taxon>Chalcidoidea</taxon>
        <taxon>Pteromalidae</taxon>
        <taxon>Pteromalinae</taxon>
        <taxon>Trichomalopsis</taxon>
    </lineage>
</organism>
<gene>
    <name evidence="2" type="ORF">TSAR_014446</name>
</gene>
<sequence>MASGDNVDVIEVVAGPARDRDPDNSGDEDHKSNAGDKLMVFDISLGNTRLVKFQYIFMKFWNFKQEITSQLFNV</sequence>